<reference evidence="2 3" key="1">
    <citation type="journal article" date="2012" name="Genome Biol.">
        <title>Genome and low-iron response of an oceanic diatom adapted to chronic iron limitation.</title>
        <authorList>
            <person name="Lommer M."/>
            <person name="Specht M."/>
            <person name="Roy A.S."/>
            <person name="Kraemer L."/>
            <person name="Andreson R."/>
            <person name="Gutowska M.A."/>
            <person name="Wolf J."/>
            <person name="Bergner S.V."/>
            <person name="Schilhabel M.B."/>
            <person name="Klostermeier U.C."/>
            <person name="Beiko R.G."/>
            <person name="Rosenstiel P."/>
            <person name="Hippler M."/>
            <person name="Laroche J."/>
        </authorList>
    </citation>
    <scope>NUCLEOTIDE SEQUENCE [LARGE SCALE GENOMIC DNA]</scope>
    <source>
        <strain evidence="2 3">CCMP1005</strain>
    </source>
</reference>
<comment type="caution">
    <text evidence="2">The sequence shown here is derived from an EMBL/GenBank/DDBJ whole genome shotgun (WGS) entry which is preliminary data.</text>
</comment>
<feature type="compositionally biased region" description="Basic and acidic residues" evidence="1">
    <location>
        <begin position="14"/>
        <end position="30"/>
    </location>
</feature>
<organism evidence="2 3">
    <name type="scientific">Thalassiosira oceanica</name>
    <name type="common">Marine diatom</name>
    <dbReference type="NCBI Taxonomy" id="159749"/>
    <lineage>
        <taxon>Eukaryota</taxon>
        <taxon>Sar</taxon>
        <taxon>Stramenopiles</taxon>
        <taxon>Ochrophyta</taxon>
        <taxon>Bacillariophyta</taxon>
        <taxon>Coscinodiscophyceae</taxon>
        <taxon>Thalassiosirophycidae</taxon>
        <taxon>Thalassiosirales</taxon>
        <taxon>Thalassiosiraceae</taxon>
        <taxon>Thalassiosira</taxon>
    </lineage>
</organism>
<accession>K0RZJ6</accession>
<dbReference type="EMBL" id="AGNL01023390">
    <property type="protein sequence ID" value="EJK59193.1"/>
    <property type="molecule type" value="Genomic_DNA"/>
</dbReference>
<dbReference type="Proteomes" id="UP000266841">
    <property type="component" value="Unassembled WGS sequence"/>
</dbReference>
<dbReference type="AlphaFoldDB" id="K0RZJ6"/>
<evidence type="ECO:0000313" key="3">
    <source>
        <dbReference type="Proteomes" id="UP000266841"/>
    </source>
</evidence>
<keyword evidence="3" id="KW-1185">Reference proteome</keyword>
<name>K0RZJ6_THAOC</name>
<feature type="region of interest" description="Disordered" evidence="1">
    <location>
        <begin position="1"/>
        <end position="42"/>
    </location>
</feature>
<gene>
    <name evidence="2" type="ORF">THAOC_20620</name>
</gene>
<proteinExistence type="predicted"/>
<sequence>MTRSPPLTPPRGSRRTEDPRQRHAPREDPRPQTAAETTAKQARGESLFGFCLANHGTTMANGDDDPVRNAKNAMLCVHFEPRRPQPTIMAVAPTSSSGCLHFEVSVSVGT</sequence>
<protein>
    <submittedName>
        <fullName evidence="2">Uncharacterized protein</fullName>
    </submittedName>
</protein>
<evidence type="ECO:0000256" key="1">
    <source>
        <dbReference type="SAM" id="MobiDB-lite"/>
    </source>
</evidence>
<evidence type="ECO:0000313" key="2">
    <source>
        <dbReference type="EMBL" id="EJK59193.1"/>
    </source>
</evidence>